<feature type="compositionally biased region" description="Basic and acidic residues" evidence="1">
    <location>
        <begin position="53"/>
        <end position="70"/>
    </location>
</feature>
<sequence length="209" mass="23601">MSGEPYPLRLITPTDDFEINLRRYSPYQEGRPWHSVSVVIGKEHRPGYPYNGDGRDPTPEEREDPRWPTEHEGYTFVDTDAWQRNSERLWTLDGSGRFTLDTAPIGACYEAPREWHHAYTAICREYRAVQHERGTYWVKLPNGHWFSADRIAGNGDGESGWVTTGTLPLITVSPSISNAPGDPTGYHGWLGVNGTPVGQLSRDLDGRDC</sequence>
<protein>
    <submittedName>
        <fullName evidence="2">Uncharacterized protein</fullName>
    </submittedName>
</protein>
<dbReference type="Proteomes" id="UP001595803">
    <property type="component" value="Unassembled WGS sequence"/>
</dbReference>
<feature type="region of interest" description="Disordered" evidence="1">
    <location>
        <begin position="44"/>
        <end position="70"/>
    </location>
</feature>
<evidence type="ECO:0000256" key="1">
    <source>
        <dbReference type="SAM" id="MobiDB-lite"/>
    </source>
</evidence>
<evidence type="ECO:0000313" key="2">
    <source>
        <dbReference type="EMBL" id="MFC3833530.1"/>
    </source>
</evidence>
<organism evidence="2 3">
    <name type="scientific">Deinococcus rufus</name>
    <dbReference type="NCBI Taxonomy" id="2136097"/>
    <lineage>
        <taxon>Bacteria</taxon>
        <taxon>Thermotogati</taxon>
        <taxon>Deinococcota</taxon>
        <taxon>Deinococci</taxon>
        <taxon>Deinococcales</taxon>
        <taxon>Deinococcaceae</taxon>
        <taxon>Deinococcus</taxon>
    </lineage>
</organism>
<keyword evidence="3" id="KW-1185">Reference proteome</keyword>
<proteinExistence type="predicted"/>
<accession>A0ABV7ZBC5</accession>
<gene>
    <name evidence="2" type="ORF">ACFOSB_11740</name>
</gene>
<dbReference type="RefSeq" id="WP_380102174.1">
    <property type="nucleotide sequence ID" value="NZ_JBHRZG010000011.1"/>
</dbReference>
<dbReference type="EMBL" id="JBHRZG010000011">
    <property type="protein sequence ID" value="MFC3833530.1"/>
    <property type="molecule type" value="Genomic_DNA"/>
</dbReference>
<comment type="caution">
    <text evidence="2">The sequence shown here is derived from an EMBL/GenBank/DDBJ whole genome shotgun (WGS) entry which is preliminary data.</text>
</comment>
<evidence type="ECO:0000313" key="3">
    <source>
        <dbReference type="Proteomes" id="UP001595803"/>
    </source>
</evidence>
<name>A0ABV7ZBC5_9DEIO</name>
<reference evidence="3" key="1">
    <citation type="journal article" date="2019" name="Int. J. Syst. Evol. Microbiol.">
        <title>The Global Catalogue of Microorganisms (GCM) 10K type strain sequencing project: providing services to taxonomists for standard genome sequencing and annotation.</title>
        <authorList>
            <consortium name="The Broad Institute Genomics Platform"/>
            <consortium name="The Broad Institute Genome Sequencing Center for Infectious Disease"/>
            <person name="Wu L."/>
            <person name="Ma J."/>
        </authorList>
    </citation>
    <scope>NUCLEOTIDE SEQUENCE [LARGE SCALE GENOMIC DNA]</scope>
    <source>
        <strain evidence="3">CCTCC AB 2017081</strain>
    </source>
</reference>